<sequence>MNIILKLIALGCFTSSVLAAPTSADSVQPEEKPRTLKLQIATVGPVKLARFGNVRKKPERPEAKAPVAAGEGTTQANAQTKEGQEINNAKAAGGKTEFQVLTDPSDEIPPNRVFVKTMEGKYEQIVCAYNSVSPPIEVPYTSDMLNLYTMLPPAPGDSEPKYKRMTSIPLPEGDRHLLLTITKPLKIKKWIDPIVSAHDLTNTKNGSLIVINTSDDQIIGCKIDDTKKALAKVRGRITHEPNGKKVAHVMMVSQRSLRDEDTKELLPFIDGYFRIKPDSKVLFLVYSVTPKESRKGAKYIRTTIDS</sequence>
<evidence type="ECO:0000256" key="1">
    <source>
        <dbReference type="SAM" id="MobiDB-lite"/>
    </source>
</evidence>
<evidence type="ECO:0000313" key="3">
    <source>
        <dbReference type="EMBL" id="SHJ37487.1"/>
    </source>
</evidence>
<feature type="region of interest" description="Disordered" evidence="1">
    <location>
        <begin position="55"/>
        <end position="82"/>
    </location>
</feature>
<proteinExistence type="predicted"/>
<accession>A0A1M6ISV0</accession>
<keyword evidence="2" id="KW-0732">Signal</keyword>
<dbReference type="AlphaFoldDB" id="A0A1M6ISV0"/>
<feature type="chain" id="PRO_5012070589" evidence="2">
    <location>
        <begin position="20"/>
        <end position="306"/>
    </location>
</feature>
<dbReference type="InParanoid" id="A0A1M6ISV0"/>
<evidence type="ECO:0000313" key="4">
    <source>
        <dbReference type="Proteomes" id="UP000184510"/>
    </source>
</evidence>
<reference evidence="3 4" key="1">
    <citation type="submission" date="2016-11" db="EMBL/GenBank/DDBJ databases">
        <authorList>
            <person name="Jaros S."/>
            <person name="Januszkiewicz K."/>
            <person name="Wedrychowicz H."/>
        </authorList>
    </citation>
    <scope>NUCLEOTIDE SEQUENCE [LARGE SCALE GENOMIC DNA]</scope>
    <source>
        <strain evidence="3 4">DSM 18772</strain>
    </source>
</reference>
<feature type="compositionally biased region" description="Polar residues" evidence="1">
    <location>
        <begin position="72"/>
        <end position="82"/>
    </location>
</feature>
<feature type="signal peptide" evidence="2">
    <location>
        <begin position="1"/>
        <end position="19"/>
    </location>
</feature>
<dbReference type="STRING" id="1123071.SAMN02745181_1905"/>
<gene>
    <name evidence="3" type="ORF">SAMN02745181_1905</name>
</gene>
<dbReference type="EMBL" id="FQYR01000003">
    <property type="protein sequence ID" value="SHJ37487.1"/>
    <property type="molecule type" value="Genomic_DNA"/>
</dbReference>
<dbReference type="Proteomes" id="UP000184510">
    <property type="component" value="Unassembled WGS sequence"/>
</dbReference>
<evidence type="ECO:0000256" key="2">
    <source>
        <dbReference type="SAM" id="SignalP"/>
    </source>
</evidence>
<dbReference type="RefSeq" id="WP_143183483.1">
    <property type="nucleotide sequence ID" value="NZ_FQYR01000003.1"/>
</dbReference>
<organism evidence="3 4">
    <name type="scientific">Rubritalea squalenifaciens DSM 18772</name>
    <dbReference type="NCBI Taxonomy" id="1123071"/>
    <lineage>
        <taxon>Bacteria</taxon>
        <taxon>Pseudomonadati</taxon>
        <taxon>Verrucomicrobiota</taxon>
        <taxon>Verrucomicrobiia</taxon>
        <taxon>Verrucomicrobiales</taxon>
        <taxon>Rubritaleaceae</taxon>
        <taxon>Rubritalea</taxon>
    </lineage>
</organism>
<name>A0A1M6ISV0_9BACT</name>
<protein>
    <submittedName>
        <fullName evidence="3">Uncharacterized protein</fullName>
    </submittedName>
</protein>
<keyword evidence="4" id="KW-1185">Reference proteome</keyword>